<sequence length="114" mass="12548">MHNEHDASSCRSASQLCVASLSPSPSHKMNEYFGGINAFQIAAFQGCFVSFCLKYLYALDVPSPLMLDHPAMCWISASDEPNVVTNLLRVLASSRRSGESPFFVCQSQTETPLR</sequence>
<proteinExistence type="predicted"/>
<reference evidence="1" key="1">
    <citation type="submission" date="2020-06" db="EMBL/GenBank/DDBJ databases">
        <authorList>
            <person name="Li T."/>
            <person name="Hu X."/>
            <person name="Zhang T."/>
            <person name="Song X."/>
            <person name="Zhang H."/>
            <person name="Dai N."/>
            <person name="Sheng W."/>
            <person name="Hou X."/>
            <person name="Wei L."/>
        </authorList>
    </citation>
    <scope>NUCLEOTIDE SEQUENCE</scope>
    <source>
        <strain evidence="1">3651</strain>
        <tissue evidence="1">Leaf</tissue>
    </source>
</reference>
<evidence type="ECO:0000313" key="2">
    <source>
        <dbReference type="Proteomes" id="UP001293254"/>
    </source>
</evidence>
<gene>
    <name evidence="1" type="ORF">Salat_1413800</name>
</gene>
<comment type="caution">
    <text evidence="1">The sequence shown here is derived from an EMBL/GenBank/DDBJ whole genome shotgun (WGS) entry which is preliminary data.</text>
</comment>
<dbReference type="Proteomes" id="UP001293254">
    <property type="component" value="Unassembled WGS sequence"/>
</dbReference>
<dbReference type="AlphaFoldDB" id="A0AAE2CLD8"/>
<organism evidence="1 2">
    <name type="scientific">Sesamum alatum</name>
    <dbReference type="NCBI Taxonomy" id="300844"/>
    <lineage>
        <taxon>Eukaryota</taxon>
        <taxon>Viridiplantae</taxon>
        <taxon>Streptophyta</taxon>
        <taxon>Embryophyta</taxon>
        <taxon>Tracheophyta</taxon>
        <taxon>Spermatophyta</taxon>
        <taxon>Magnoliopsida</taxon>
        <taxon>eudicotyledons</taxon>
        <taxon>Gunneridae</taxon>
        <taxon>Pentapetalae</taxon>
        <taxon>asterids</taxon>
        <taxon>lamiids</taxon>
        <taxon>Lamiales</taxon>
        <taxon>Pedaliaceae</taxon>
        <taxon>Sesamum</taxon>
    </lineage>
</organism>
<name>A0AAE2CLD8_9LAMI</name>
<protein>
    <submittedName>
        <fullName evidence="1">Uncharacterized protein</fullName>
    </submittedName>
</protein>
<keyword evidence="2" id="KW-1185">Reference proteome</keyword>
<accession>A0AAE2CLD8</accession>
<dbReference type="EMBL" id="JACGWO010000005">
    <property type="protein sequence ID" value="KAK4426452.1"/>
    <property type="molecule type" value="Genomic_DNA"/>
</dbReference>
<evidence type="ECO:0000313" key="1">
    <source>
        <dbReference type="EMBL" id="KAK4426452.1"/>
    </source>
</evidence>
<reference evidence="1" key="2">
    <citation type="journal article" date="2024" name="Plant">
        <title>Genomic evolution and insights into agronomic trait innovations of Sesamum species.</title>
        <authorList>
            <person name="Miao H."/>
            <person name="Wang L."/>
            <person name="Qu L."/>
            <person name="Liu H."/>
            <person name="Sun Y."/>
            <person name="Le M."/>
            <person name="Wang Q."/>
            <person name="Wei S."/>
            <person name="Zheng Y."/>
            <person name="Lin W."/>
            <person name="Duan Y."/>
            <person name="Cao H."/>
            <person name="Xiong S."/>
            <person name="Wang X."/>
            <person name="Wei L."/>
            <person name="Li C."/>
            <person name="Ma Q."/>
            <person name="Ju M."/>
            <person name="Zhao R."/>
            <person name="Li G."/>
            <person name="Mu C."/>
            <person name="Tian Q."/>
            <person name="Mei H."/>
            <person name="Zhang T."/>
            <person name="Gao T."/>
            <person name="Zhang H."/>
        </authorList>
    </citation>
    <scope>NUCLEOTIDE SEQUENCE</scope>
    <source>
        <strain evidence="1">3651</strain>
    </source>
</reference>